<evidence type="ECO:0000256" key="1">
    <source>
        <dbReference type="SAM" id="MobiDB-lite"/>
    </source>
</evidence>
<feature type="region of interest" description="Disordered" evidence="1">
    <location>
        <begin position="95"/>
        <end position="117"/>
    </location>
</feature>
<dbReference type="SUPFAM" id="SSF49879">
    <property type="entry name" value="SMAD/FHA domain"/>
    <property type="match status" value="2"/>
</dbReference>
<dbReference type="EMBL" id="RRYP01003407">
    <property type="protein sequence ID" value="TNV83828.1"/>
    <property type="molecule type" value="Genomic_DNA"/>
</dbReference>
<dbReference type="AlphaFoldDB" id="A0A8J8NY97"/>
<comment type="caution">
    <text evidence="3">The sequence shown here is derived from an EMBL/GenBank/DDBJ whole genome shotgun (WGS) entry which is preliminary data.</text>
</comment>
<dbReference type="Gene3D" id="2.60.200.20">
    <property type="match status" value="2"/>
</dbReference>
<dbReference type="Pfam" id="PF00498">
    <property type="entry name" value="FHA"/>
    <property type="match status" value="1"/>
</dbReference>
<dbReference type="PROSITE" id="PS50006">
    <property type="entry name" value="FHA_DOMAIN"/>
    <property type="match status" value="1"/>
</dbReference>
<feature type="domain" description="FHA" evidence="2">
    <location>
        <begin position="207"/>
        <end position="264"/>
    </location>
</feature>
<sequence length="290" mass="32676">MQSEEIFQQHTANIIVTEAQVRNAPQLTINVVEIPDTSSETLPSTIQYQLHKNQCLDINPLGGNSNLKNGATVFGTVPIGCNPAQYPINVVLAHGDDSNEEDDNTKRKDEDGDQNTAKRHFAIQYHPINNLYMIKDQGEGSGTFAKVEKPYTLANGTLISFGESHMVVQLHRTKHHSDVNRNKLVLKFLDGPRQFEQFTFMPQIGALKIGRMSECDIKLQDAGLSRVQCVVQYIRNSQLEEEGRWVLIDGNPETQQKSTNGTWVYLDEAHVVQDGMIFRACNYLFECKLL</sequence>
<dbReference type="Proteomes" id="UP000785679">
    <property type="component" value="Unassembled WGS sequence"/>
</dbReference>
<reference evidence="3" key="1">
    <citation type="submission" date="2019-06" db="EMBL/GenBank/DDBJ databases">
        <authorList>
            <person name="Zheng W."/>
        </authorList>
    </citation>
    <scope>NUCLEOTIDE SEQUENCE</scope>
    <source>
        <strain evidence="3">QDHG01</strain>
    </source>
</reference>
<dbReference type="SMART" id="SM00240">
    <property type="entry name" value="FHA"/>
    <property type="match status" value="1"/>
</dbReference>
<gene>
    <name evidence="3" type="ORF">FGO68_gene3577</name>
</gene>
<protein>
    <recommendedName>
        <fullName evidence="2">FHA domain-containing protein</fullName>
    </recommendedName>
</protein>
<accession>A0A8J8NY97</accession>
<organism evidence="3 4">
    <name type="scientific">Halteria grandinella</name>
    <dbReference type="NCBI Taxonomy" id="5974"/>
    <lineage>
        <taxon>Eukaryota</taxon>
        <taxon>Sar</taxon>
        <taxon>Alveolata</taxon>
        <taxon>Ciliophora</taxon>
        <taxon>Intramacronucleata</taxon>
        <taxon>Spirotrichea</taxon>
        <taxon>Stichotrichia</taxon>
        <taxon>Sporadotrichida</taxon>
        <taxon>Halteriidae</taxon>
        <taxon>Halteria</taxon>
    </lineage>
</organism>
<evidence type="ECO:0000313" key="3">
    <source>
        <dbReference type="EMBL" id="TNV83828.1"/>
    </source>
</evidence>
<dbReference type="CDD" id="cd00060">
    <property type="entry name" value="FHA"/>
    <property type="match status" value="1"/>
</dbReference>
<dbReference type="OrthoDB" id="311371at2759"/>
<dbReference type="InterPro" id="IPR008984">
    <property type="entry name" value="SMAD_FHA_dom_sf"/>
</dbReference>
<evidence type="ECO:0000313" key="4">
    <source>
        <dbReference type="Proteomes" id="UP000785679"/>
    </source>
</evidence>
<evidence type="ECO:0000259" key="2">
    <source>
        <dbReference type="PROSITE" id="PS50006"/>
    </source>
</evidence>
<proteinExistence type="predicted"/>
<keyword evidence="4" id="KW-1185">Reference proteome</keyword>
<name>A0A8J8NY97_HALGN</name>
<dbReference type="InterPro" id="IPR000253">
    <property type="entry name" value="FHA_dom"/>
</dbReference>